<dbReference type="AlphaFoldDB" id="A0A6I4M7M6"/>
<gene>
    <name evidence="3" type="ORF">F8568_014900</name>
</gene>
<dbReference type="PANTHER" id="PTHR48207">
    <property type="entry name" value="SUCCINATE--HYDROXYMETHYLGLUTARATE COA-TRANSFERASE"/>
    <property type="match status" value="1"/>
</dbReference>
<keyword evidence="4" id="KW-1185">Reference proteome</keyword>
<reference evidence="3" key="1">
    <citation type="submission" date="2019-12" db="EMBL/GenBank/DDBJ databases">
        <title>Actinomadura physcomitrii sp. nov., a novel actinomycete isolated from moss [Physcomitrium sphaericum (Ludw) Fuernr].</title>
        <authorList>
            <person name="Zhuang X."/>
        </authorList>
    </citation>
    <scope>NUCLEOTIDE SEQUENCE [LARGE SCALE GENOMIC DNA]</scope>
    <source>
        <strain evidence="3">LD22</strain>
    </source>
</reference>
<organism evidence="3 4">
    <name type="scientific">Actinomadura physcomitrii</name>
    <dbReference type="NCBI Taxonomy" id="2650748"/>
    <lineage>
        <taxon>Bacteria</taxon>
        <taxon>Bacillati</taxon>
        <taxon>Actinomycetota</taxon>
        <taxon>Actinomycetes</taxon>
        <taxon>Streptosporangiales</taxon>
        <taxon>Thermomonosporaceae</taxon>
        <taxon>Actinomadura</taxon>
    </lineage>
</organism>
<feature type="compositionally biased region" description="Basic and acidic residues" evidence="2">
    <location>
        <begin position="34"/>
        <end position="44"/>
    </location>
</feature>
<feature type="region of interest" description="Disordered" evidence="2">
    <location>
        <begin position="1"/>
        <end position="155"/>
    </location>
</feature>
<dbReference type="InterPro" id="IPR050483">
    <property type="entry name" value="CoA-transferase_III_domain"/>
</dbReference>
<dbReference type="Gene3D" id="3.40.50.10540">
    <property type="entry name" value="Crotonobetainyl-coa:carnitine coa-transferase, domain 1"/>
    <property type="match status" value="1"/>
</dbReference>
<accession>A0A6I4M7M6</accession>
<evidence type="ECO:0000313" key="4">
    <source>
        <dbReference type="Proteomes" id="UP000462055"/>
    </source>
</evidence>
<dbReference type="InterPro" id="IPR003673">
    <property type="entry name" value="CoA-Trfase_fam_III"/>
</dbReference>
<dbReference type="InterPro" id="IPR023606">
    <property type="entry name" value="CoA-Trfase_III_dom_1_sf"/>
</dbReference>
<protein>
    <submittedName>
        <fullName evidence="3">CoA transferase</fullName>
    </submittedName>
</protein>
<comment type="caution">
    <text evidence="3">The sequence shown here is derived from an EMBL/GenBank/DDBJ whole genome shotgun (WGS) entry which is preliminary data.</text>
</comment>
<dbReference type="Pfam" id="PF02515">
    <property type="entry name" value="CoA_transf_3"/>
    <property type="match status" value="1"/>
</dbReference>
<dbReference type="EMBL" id="WBMS02000010">
    <property type="protein sequence ID" value="MWA01642.1"/>
    <property type="molecule type" value="Genomic_DNA"/>
</dbReference>
<feature type="compositionally biased region" description="Basic residues" evidence="2">
    <location>
        <begin position="125"/>
        <end position="138"/>
    </location>
</feature>
<dbReference type="Proteomes" id="UP000462055">
    <property type="component" value="Unassembled WGS sequence"/>
</dbReference>
<dbReference type="GO" id="GO:0008410">
    <property type="term" value="F:CoA-transferase activity"/>
    <property type="evidence" value="ECO:0007669"/>
    <property type="project" value="TreeGrafter"/>
</dbReference>
<dbReference type="Gene3D" id="3.30.1540.10">
    <property type="entry name" value="formyl-coa transferase, domain 3"/>
    <property type="match status" value="1"/>
</dbReference>
<dbReference type="SUPFAM" id="SSF89796">
    <property type="entry name" value="CoA-transferase family III (CaiB/BaiF)"/>
    <property type="match status" value="1"/>
</dbReference>
<evidence type="ECO:0000256" key="1">
    <source>
        <dbReference type="ARBA" id="ARBA00022679"/>
    </source>
</evidence>
<feature type="compositionally biased region" description="Basic residues" evidence="2">
    <location>
        <begin position="101"/>
        <end position="114"/>
    </location>
</feature>
<proteinExistence type="predicted"/>
<sequence length="562" mass="60016">MRRDGQRLYPAGHRPSLHRAGGGHRHRAQRGGRRRSDDPRRRGAGENPARRGSAADACRLGRKGPAPRRGGPPPACGGGRGDRLRGVARRARARCLGGRGAHPHTARPARRRALGQRADLPVHGRPCRRARPRGHARRRADLRDRPGQSGGIPVNVPVAEPAGSPLLENVRVLDLTNVLSGPYAGYQLALMGADVLKLEVPESGDLARQLGAHPGLSGEHLGVSFLAQNAGKRSVTVNLKSAGGREVFARLVAGADVLLENFRPGVLERLGFGRDRLHEINPSLIYCALSGFGADGPMRERPAYDQVIQGLSGIMSVTGSPRSAPLRVGYPVCDSVGGLAAAFAIASALVRQHRTGQGAYLDVSMLDAALSGMGWVVSDYLVAGREPLPMANENRTAAPSGTFDTADGKLNIAANKQQQFEVLCEVLGRHDLPADPRFATREDRKTNREALRDELEKTLRTRTAEEWDEILLPTGVPAAPVLTVPQALRSPQVTHRRLTHRMPSPAASGGDLTLLGSPVHVDGEALVPSSPPPRLGEHTDEVLRSVGYTADDIVALRAEGAV</sequence>
<evidence type="ECO:0000256" key="2">
    <source>
        <dbReference type="SAM" id="MobiDB-lite"/>
    </source>
</evidence>
<keyword evidence="1 3" id="KW-0808">Transferase</keyword>
<dbReference type="InterPro" id="IPR044855">
    <property type="entry name" value="CoA-Trfase_III_dom3_sf"/>
</dbReference>
<evidence type="ECO:0000313" key="3">
    <source>
        <dbReference type="EMBL" id="MWA01642.1"/>
    </source>
</evidence>
<name>A0A6I4M7M6_9ACTN</name>
<feature type="compositionally biased region" description="Basic residues" evidence="2">
    <location>
        <begin position="15"/>
        <end position="33"/>
    </location>
</feature>
<dbReference type="PANTHER" id="PTHR48207:SF3">
    <property type="entry name" value="SUCCINATE--HYDROXYMETHYLGLUTARATE COA-TRANSFERASE"/>
    <property type="match status" value="1"/>
</dbReference>